<dbReference type="Pfam" id="PF13558">
    <property type="entry name" value="SbcC_Walker_B"/>
    <property type="match status" value="1"/>
</dbReference>
<feature type="domain" description="Rad50/SbcC-type AAA" evidence="2">
    <location>
        <begin position="5"/>
        <end position="219"/>
    </location>
</feature>
<sequence>MVPKELKMENFGPFLNETVDFEKLQSSPLFLISGKTGAGKTTIFDAITFALFGDPSGDLRSAEEIRSIFAKSTDLTRVVFTFVHHGRTYQIERQPKQTIAKKNGKGNTIKNQKVQLTIFDENNREIESYQKIDRVREFLSQLLHLEKEQFRQIVMLPQGEFRNFLMANSTEKESLLRNIFGTGFYRHFTEKLKQKRQAYDQEVAETMVLIDQLFEQIESEKGLSYQESLDNTHLYLTIEKKKLSDQENSFTRLQKEVTEKQMIFNEAQQLAAYFKEYHQTKVVLAEQDQELPEIAAIKEQLVIAETIEKIQPFMDEEIKQQSILKGLREEFINNTNEIEKIETQQATWETTEATLQLETEGWKERQQQLQRLENILPLLEQQHTLQTEQSELLTKQQSKADELEKFKLERQQRQEKIANLKEKLRSEKEFQERRYQEVQFQTICTDLTRKRQREFELQELEEDQQIELAKLIEKTSRLSNQMTSATAEFQQIQHRWASLEIARLSMQLIPGEACPVCGSPEHPNPAKHAEISLIELQALQIEMEEKEAVLKNLQIEKEKTQAVFENQRVSFKKLQAERQQIQEELLEEETDFLKELTGFYQISISQVEMEDFLAKKITETTTQLAELKKIAEEVAELSFTEKDLELQEQTLVNQLAEITAALQLLEGRLAVLNEQTDDWQLEELIEKITIEKQAVSGYLSKIEIHQKMGQELKTQVTLLTERKKQLDQSITNQEIQLAEKTAIVNDGLRQADLTREAFNSLIEKNYVAADLKARIQDFENRRLILQDRIKVLSNRLKNQREPELEILAAALKTIQDRLEEARKIYYQLENHIRQQQQLVDKIEILHAESQQQLSEQQEISQLFNVMNGDNPKKIGLERYVLKWYLYEVLAKANQQFTLLTNNRYQFELNETVGSYKGSTGLEINVYDDHAGQVRSAQTLSGGESFIAALSLALGLAEVIQNQAGGVVIETLFIDEGFGSLDEEALEMAMTALESIDNKGRMIGIISHVKELKERIPQQIIVKTNGSGQSKITYQLEERSEVR</sequence>
<proteinExistence type="predicted"/>
<feature type="coiled-coil region" evidence="1">
    <location>
        <begin position="655"/>
        <end position="682"/>
    </location>
</feature>
<dbReference type="RefSeq" id="WP_218326770.1">
    <property type="nucleotide sequence ID" value="NZ_JAHUZB010000005.1"/>
</dbReference>
<feature type="coiled-coil region" evidence="1">
    <location>
        <begin position="768"/>
        <end position="848"/>
    </location>
</feature>
<evidence type="ECO:0000256" key="1">
    <source>
        <dbReference type="SAM" id="Coils"/>
    </source>
</evidence>
<accession>A0ABS6TF96</accession>
<organism evidence="3 4">
    <name type="scientific">Enterococcus alishanensis</name>
    <dbReference type="NCBI Taxonomy" id="1303817"/>
    <lineage>
        <taxon>Bacteria</taxon>
        <taxon>Bacillati</taxon>
        <taxon>Bacillota</taxon>
        <taxon>Bacilli</taxon>
        <taxon>Lactobacillales</taxon>
        <taxon>Enterococcaceae</taxon>
        <taxon>Enterococcus</taxon>
    </lineage>
</organism>
<protein>
    <submittedName>
        <fullName evidence="3">SMC family ATPase</fullName>
    </submittedName>
</protein>
<reference evidence="3 4" key="1">
    <citation type="submission" date="2021-06" db="EMBL/GenBank/DDBJ databases">
        <title>Enterococcus alishanensis sp. nov., a novel lactic acid bacterium isolated from fresh coffee beans.</title>
        <authorList>
            <person name="Chen Y.-S."/>
        </authorList>
    </citation>
    <scope>NUCLEOTIDE SEQUENCE [LARGE SCALE GENOMIC DNA]</scope>
    <source>
        <strain evidence="3 4">ALS3</strain>
    </source>
</reference>
<evidence type="ECO:0000259" key="2">
    <source>
        <dbReference type="Pfam" id="PF13476"/>
    </source>
</evidence>
<dbReference type="InterPro" id="IPR038729">
    <property type="entry name" value="Rad50/SbcC_AAA"/>
</dbReference>
<dbReference type="PANTHER" id="PTHR32114:SF2">
    <property type="entry name" value="ABC TRANSPORTER ABCH.3"/>
    <property type="match status" value="1"/>
</dbReference>
<feature type="coiled-coil region" evidence="1">
    <location>
        <begin position="403"/>
        <end position="441"/>
    </location>
</feature>
<feature type="coiled-coil region" evidence="1">
    <location>
        <begin position="536"/>
        <end position="591"/>
    </location>
</feature>
<dbReference type="Pfam" id="PF13476">
    <property type="entry name" value="AAA_23"/>
    <property type="match status" value="1"/>
</dbReference>
<comment type="caution">
    <text evidence="3">The sequence shown here is derived from an EMBL/GenBank/DDBJ whole genome shotgun (WGS) entry which is preliminary data.</text>
</comment>
<dbReference type="PANTHER" id="PTHR32114">
    <property type="entry name" value="ABC TRANSPORTER ABCH.3"/>
    <property type="match status" value="1"/>
</dbReference>
<evidence type="ECO:0000313" key="4">
    <source>
        <dbReference type="Proteomes" id="UP000774130"/>
    </source>
</evidence>
<gene>
    <name evidence="3" type="ORF">KUA55_12785</name>
</gene>
<name>A0ABS6TF96_9ENTE</name>
<dbReference type="EMBL" id="JAHUZB010000005">
    <property type="protein sequence ID" value="MBV7391557.1"/>
    <property type="molecule type" value="Genomic_DNA"/>
</dbReference>
<evidence type="ECO:0000313" key="3">
    <source>
        <dbReference type="EMBL" id="MBV7391557.1"/>
    </source>
</evidence>
<dbReference type="Proteomes" id="UP000774130">
    <property type="component" value="Unassembled WGS sequence"/>
</dbReference>
<keyword evidence="4" id="KW-1185">Reference proteome</keyword>
<keyword evidence="1" id="KW-0175">Coiled coil</keyword>